<dbReference type="EMBL" id="CP143791">
    <property type="protein sequence ID" value="WVN90922.1"/>
    <property type="molecule type" value="Genomic_DNA"/>
</dbReference>
<protein>
    <recommendedName>
        <fullName evidence="6">Tim44-like domain-containing protein</fullName>
    </recommendedName>
</protein>
<dbReference type="AlphaFoldDB" id="A0AAJ8JYN8"/>
<keyword evidence="5" id="KW-1185">Reference proteome</keyword>
<accession>A0AAJ8JYN8</accession>
<proteinExistence type="predicted"/>
<dbReference type="InterPro" id="IPR024621">
    <property type="entry name" value="Mba1"/>
</dbReference>
<name>A0AAJ8JYN8_9TREE</name>
<dbReference type="KEGG" id="cdep:91090375"/>
<evidence type="ECO:0008006" key="6">
    <source>
        <dbReference type="Google" id="ProtNLM"/>
    </source>
</evidence>
<dbReference type="RefSeq" id="XP_066071622.1">
    <property type="nucleotide sequence ID" value="XM_066215525.1"/>
</dbReference>
<dbReference type="PANTHER" id="PTHR28554">
    <property type="entry name" value="39S RIBOSOMAL PROTEIN L45, MITOCHONDRIAL"/>
    <property type="match status" value="1"/>
</dbReference>
<dbReference type="Gene3D" id="3.10.450.240">
    <property type="match status" value="1"/>
</dbReference>
<evidence type="ECO:0000256" key="2">
    <source>
        <dbReference type="ARBA" id="ARBA00022946"/>
    </source>
</evidence>
<dbReference type="Proteomes" id="UP000094043">
    <property type="component" value="Chromosome 8"/>
</dbReference>
<comment type="subcellular location">
    <subcellularLocation>
        <location evidence="1">Mitochondrion</location>
    </subcellularLocation>
</comment>
<keyword evidence="3" id="KW-0496">Mitochondrion</keyword>
<dbReference type="Pfam" id="PF07961">
    <property type="entry name" value="MBA1"/>
    <property type="match status" value="1"/>
</dbReference>
<gene>
    <name evidence="4" type="ORF">L203_106167</name>
</gene>
<evidence type="ECO:0000256" key="1">
    <source>
        <dbReference type="ARBA" id="ARBA00004173"/>
    </source>
</evidence>
<dbReference type="GeneID" id="91090375"/>
<sequence>MTLLPTFHLASVSASQIPARFLGSALIPLAASSITSFRYASSSAQRLNTPQKSKLQLELEQKLEEQKQMFSRMERANPGIDLAGSKLPIIEPCVDPPRLWSDWISFGKSNDKAYKTARADREKMTRQSIGNMISQGGLDEYKNSVVRQLPGPLINAWVGIRGAGAMSKTVKQLTEMYNKYMQIQASGTMGQALSISTDDALIAAQNVIRGRKDNLTWELDKENKRPRLISARITVVDPRDGKMAAQVTLAFDTQQSLIIQKGNSAPTKRTQRVFEIIVFENRLGSNEGWKLKGKLTPNTSSA</sequence>
<dbReference type="PANTHER" id="PTHR28554:SF1">
    <property type="entry name" value="LARGE RIBOSOMAL SUBUNIT PROTEIN ML45"/>
    <property type="match status" value="1"/>
</dbReference>
<dbReference type="InterPro" id="IPR051975">
    <property type="entry name" value="mtLSU_mL45"/>
</dbReference>
<keyword evidence="2" id="KW-0809">Transit peptide</keyword>
<reference evidence="4" key="1">
    <citation type="submission" date="2016-06" db="EMBL/GenBank/DDBJ databases">
        <authorList>
            <person name="Cuomo C."/>
            <person name="Litvintseva A."/>
            <person name="Heitman J."/>
            <person name="Chen Y."/>
            <person name="Sun S."/>
            <person name="Springer D."/>
            <person name="Dromer F."/>
            <person name="Young S."/>
            <person name="Zeng Q."/>
            <person name="Chapman S."/>
            <person name="Gujja S."/>
            <person name="Saif S."/>
            <person name="Birren B."/>
        </authorList>
    </citation>
    <scope>NUCLEOTIDE SEQUENCE</scope>
    <source>
        <strain evidence="4">CBS 7841</strain>
    </source>
</reference>
<organism evidence="4 5">
    <name type="scientific">Cryptococcus depauperatus CBS 7841</name>
    <dbReference type="NCBI Taxonomy" id="1295531"/>
    <lineage>
        <taxon>Eukaryota</taxon>
        <taxon>Fungi</taxon>
        <taxon>Dikarya</taxon>
        <taxon>Basidiomycota</taxon>
        <taxon>Agaricomycotina</taxon>
        <taxon>Tremellomycetes</taxon>
        <taxon>Tremellales</taxon>
        <taxon>Cryptococcaceae</taxon>
        <taxon>Cryptococcus</taxon>
    </lineage>
</organism>
<evidence type="ECO:0000313" key="4">
    <source>
        <dbReference type="EMBL" id="WVN90922.1"/>
    </source>
</evidence>
<evidence type="ECO:0000313" key="5">
    <source>
        <dbReference type="Proteomes" id="UP000094043"/>
    </source>
</evidence>
<evidence type="ECO:0000256" key="3">
    <source>
        <dbReference type="ARBA" id="ARBA00023128"/>
    </source>
</evidence>
<reference evidence="4" key="2">
    <citation type="journal article" date="2022" name="Elife">
        <title>Obligate sexual reproduction of a homothallic fungus closely related to the Cryptococcus pathogenic species complex.</title>
        <authorList>
            <person name="Passer A.R."/>
            <person name="Clancey S.A."/>
            <person name="Shea T."/>
            <person name="David-Palma M."/>
            <person name="Averette A.F."/>
            <person name="Boekhout T."/>
            <person name="Porcel B.M."/>
            <person name="Nowrousian M."/>
            <person name="Cuomo C.A."/>
            <person name="Sun S."/>
            <person name="Heitman J."/>
            <person name="Coelho M.A."/>
        </authorList>
    </citation>
    <scope>NUCLEOTIDE SEQUENCE</scope>
    <source>
        <strain evidence="4">CBS 7841</strain>
    </source>
</reference>
<dbReference type="GO" id="GO:0032979">
    <property type="term" value="P:protein insertion into mitochondrial inner membrane from matrix"/>
    <property type="evidence" value="ECO:0007669"/>
    <property type="project" value="InterPro"/>
</dbReference>
<reference evidence="4" key="3">
    <citation type="submission" date="2024-01" db="EMBL/GenBank/DDBJ databases">
        <authorList>
            <person name="Coelho M.A."/>
            <person name="David-Palma M."/>
            <person name="Shea T."/>
            <person name="Sun S."/>
            <person name="Cuomo C.A."/>
            <person name="Heitman J."/>
        </authorList>
    </citation>
    <scope>NUCLEOTIDE SEQUENCE</scope>
    <source>
        <strain evidence="4">CBS 7841</strain>
    </source>
</reference>
<dbReference type="GO" id="GO:0005743">
    <property type="term" value="C:mitochondrial inner membrane"/>
    <property type="evidence" value="ECO:0007669"/>
    <property type="project" value="InterPro"/>
</dbReference>